<proteinExistence type="predicted"/>
<organism evidence="2">
    <name type="scientific">Grosmannia clavigera (strain kw1407 / UAMH 11150)</name>
    <name type="common">Blue stain fungus</name>
    <name type="synonym">Graphiocladiella clavigera</name>
    <dbReference type="NCBI Taxonomy" id="655863"/>
    <lineage>
        <taxon>Eukaryota</taxon>
        <taxon>Fungi</taxon>
        <taxon>Dikarya</taxon>
        <taxon>Ascomycota</taxon>
        <taxon>Pezizomycotina</taxon>
        <taxon>Sordariomycetes</taxon>
        <taxon>Sordariomycetidae</taxon>
        <taxon>Ophiostomatales</taxon>
        <taxon>Ophiostomataceae</taxon>
        <taxon>Leptographium</taxon>
    </lineage>
</organism>
<keyword evidence="2" id="KW-1185">Reference proteome</keyword>
<evidence type="ECO:0000313" key="1">
    <source>
        <dbReference type="EMBL" id="EFX00576.1"/>
    </source>
</evidence>
<accession>F0XQG0</accession>
<dbReference type="RefSeq" id="XP_014170058.1">
    <property type="nucleotide sequence ID" value="XM_014314583.1"/>
</dbReference>
<protein>
    <submittedName>
        <fullName evidence="1">Uncharacterized protein</fullName>
    </submittedName>
</protein>
<evidence type="ECO:0000313" key="2">
    <source>
        <dbReference type="Proteomes" id="UP000007796"/>
    </source>
</evidence>
<sequence>MARQSQPDLTRSRATQLLLSSEQEQTLHPPLCRLPNHLLGLLPAPSAACMNAEATYCYRITTPLHKYSRWNSTAFLARIRLAGDLLLCEQQPALV</sequence>
<reference evidence="1 2" key="1">
    <citation type="journal article" date="2011" name="Proc. Natl. Acad. Sci. U.S.A.">
        <title>Genome and transcriptome analyses of the mountain pine beetle-fungal symbiont Grosmannia clavigera, a lodgepole pine pathogen.</title>
        <authorList>
            <person name="DiGuistini S."/>
            <person name="Wang Y."/>
            <person name="Liao N.Y."/>
            <person name="Taylor G."/>
            <person name="Tanguay P."/>
            <person name="Feau N."/>
            <person name="Henrissat B."/>
            <person name="Chan S.K."/>
            <person name="Hesse-Orce U."/>
            <person name="Alamouti S.M."/>
            <person name="Tsui C.K.M."/>
            <person name="Docking R.T."/>
            <person name="Levasseur A."/>
            <person name="Haridas S."/>
            <person name="Robertson G."/>
            <person name="Birol I."/>
            <person name="Holt R.A."/>
            <person name="Marra M.A."/>
            <person name="Hamelin R.C."/>
            <person name="Hirst M."/>
            <person name="Jones S.J.M."/>
            <person name="Bohlmann J."/>
            <person name="Breuil C."/>
        </authorList>
    </citation>
    <scope>NUCLEOTIDE SEQUENCE [LARGE SCALE GENOMIC DNA]</scope>
    <source>
        <strain evidence="2">kw1407 / UAMH 11150</strain>
    </source>
</reference>
<dbReference type="GeneID" id="25981137"/>
<dbReference type="Proteomes" id="UP000007796">
    <property type="component" value="Unassembled WGS sequence"/>
</dbReference>
<dbReference type="HOGENOM" id="CLU_2372999_0_0_1"/>
<dbReference type="AlphaFoldDB" id="F0XQG0"/>
<name>F0XQG0_GROCL</name>
<gene>
    <name evidence="1" type="ORF">CMQ_7578</name>
</gene>
<dbReference type="EMBL" id="GL629801">
    <property type="protein sequence ID" value="EFX00576.1"/>
    <property type="molecule type" value="Genomic_DNA"/>
</dbReference>
<dbReference type="InParanoid" id="F0XQG0"/>